<gene>
    <name evidence="1" type="ORF">NCTC12858_01735</name>
</gene>
<protein>
    <recommendedName>
        <fullName evidence="3">Alginate export domain-containing protein</fullName>
    </recommendedName>
</protein>
<name>A0A2X4SIW1_9PORP</name>
<reference evidence="1 2" key="1">
    <citation type="submission" date="2018-06" db="EMBL/GenBank/DDBJ databases">
        <authorList>
            <consortium name="Pathogen Informatics"/>
            <person name="Doyle S."/>
        </authorList>
    </citation>
    <scope>NUCLEOTIDE SEQUENCE [LARGE SCALE GENOMIC DNA]</scope>
    <source>
        <strain evidence="1 2">NCTC12858</strain>
    </source>
</reference>
<dbReference type="RefSeq" id="WP_042226236.1">
    <property type="nucleotide sequence ID" value="NZ_LS483447.1"/>
</dbReference>
<evidence type="ECO:0008006" key="3">
    <source>
        <dbReference type="Google" id="ProtNLM"/>
    </source>
</evidence>
<accession>A0A2X4SIW1</accession>
<evidence type="ECO:0000313" key="1">
    <source>
        <dbReference type="EMBL" id="SQH73862.1"/>
    </source>
</evidence>
<organism evidence="1 2">
    <name type="scientific">Porphyromonas crevioricanis</name>
    <dbReference type="NCBI Taxonomy" id="393921"/>
    <lineage>
        <taxon>Bacteria</taxon>
        <taxon>Pseudomonadati</taxon>
        <taxon>Bacteroidota</taxon>
        <taxon>Bacteroidia</taxon>
        <taxon>Bacteroidales</taxon>
        <taxon>Porphyromonadaceae</taxon>
        <taxon>Porphyromonas</taxon>
    </lineage>
</organism>
<sequence>MTNGSNHSAKFLLLFFLLLPIQTIWGQEQEDSSWQLKGFVDTYHAVRSEKPNNFMSSRTRIRGEIGKSFEGSSLFVSFNATYNALLKERTGVELREAYLDHRDDHWGFRLGRQLVIWGAADGVRITDLVSPMDMTEFLAQDYDDIRMPVNALRFFLFNDKMKLELLAVPTFEGYKLSTDATNPWSILPQEPPLTIVWSEAGSRPKFQLSNVEYGGRLCFTLPGVDFSLSALHTWNKMPVITYQPSATDLTMSPHYYRMGFFGGDISKPFGQFVLRGETAFNVGKHFSYKPTANTIRQKGFNTLNYLVGVDWYAPYEWTIMAQFSSESIFGYQSHIAQPRHSSLLTLNVSKKLLGSTLQLSNFTYFDINHKGWFSRFGADYALNDYIRLSAGFDWFGGNEGMFSLYKQNSEIWAKAKYSF</sequence>
<evidence type="ECO:0000313" key="2">
    <source>
        <dbReference type="Proteomes" id="UP000249300"/>
    </source>
</evidence>
<dbReference type="AlphaFoldDB" id="A0A2X4SIW1"/>
<keyword evidence="2" id="KW-1185">Reference proteome</keyword>
<proteinExistence type="predicted"/>
<dbReference type="InterPro" id="IPR010727">
    <property type="entry name" value="DUF1302"/>
</dbReference>
<dbReference type="SUPFAM" id="SSF56935">
    <property type="entry name" value="Porins"/>
    <property type="match status" value="1"/>
</dbReference>
<dbReference type="KEGG" id="pcre:NCTC12858_01735"/>
<dbReference type="EMBL" id="LS483447">
    <property type="protein sequence ID" value="SQH73862.1"/>
    <property type="molecule type" value="Genomic_DNA"/>
</dbReference>
<dbReference type="Pfam" id="PF06980">
    <property type="entry name" value="DUF1302"/>
    <property type="match status" value="1"/>
</dbReference>
<dbReference type="Proteomes" id="UP000249300">
    <property type="component" value="Chromosome 1"/>
</dbReference>